<comment type="caution">
    <text evidence="1">The sequence shown here is derived from an EMBL/GenBank/DDBJ whole genome shotgun (WGS) entry which is preliminary data.</text>
</comment>
<keyword evidence="2" id="KW-1185">Reference proteome</keyword>
<organism evidence="1 2">
    <name type="scientific">Oceanobacillus sojae</name>
    <dbReference type="NCBI Taxonomy" id="582851"/>
    <lineage>
        <taxon>Bacteria</taxon>
        <taxon>Bacillati</taxon>
        <taxon>Bacillota</taxon>
        <taxon>Bacilli</taxon>
        <taxon>Bacillales</taxon>
        <taxon>Bacillaceae</taxon>
        <taxon>Oceanobacillus</taxon>
    </lineage>
</organism>
<dbReference type="EMBL" id="BJYM01000008">
    <property type="protein sequence ID" value="GEN87400.1"/>
    <property type="molecule type" value="Genomic_DNA"/>
</dbReference>
<proteinExistence type="predicted"/>
<reference evidence="1 2" key="1">
    <citation type="submission" date="2019-07" db="EMBL/GenBank/DDBJ databases">
        <title>Whole genome shotgun sequence of Oceanobacillus sojae NBRC 105379.</title>
        <authorList>
            <person name="Hosoyama A."/>
            <person name="Uohara A."/>
            <person name="Ohji S."/>
            <person name="Ichikawa N."/>
        </authorList>
    </citation>
    <scope>NUCLEOTIDE SEQUENCE [LARGE SCALE GENOMIC DNA]</scope>
    <source>
        <strain evidence="1 2">NBRC 105379</strain>
    </source>
</reference>
<dbReference type="InterPro" id="IPR024562">
    <property type="entry name" value="YqhG"/>
</dbReference>
<accession>A0A511ZIZ0</accession>
<protein>
    <submittedName>
        <fullName evidence="1">Uncharacterized protein</fullName>
    </submittedName>
</protein>
<dbReference type="AlphaFoldDB" id="A0A511ZIZ0"/>
<sequence length="261" mass="30982">MEQQIDLSDFLVNYFETKQCTILSKNEGQIHIQLNEEMDRELMNRPFYWHYIKKMGREGEPQKLRLITDKEKSNEPGEWIHFGSPRLHQIMNKLIEKERYTRLFEKIQVSENTPLYPWLVINIKISYQGARHKDEVFSVGLQLLHGHMALNMMDSLEEIALERSISDYCYTLSPMINPKSGFIRIQNLLLQHVQNQDNSWAAESIKQLETDKATLKHFYENELDHPKYLEELEALEKRFKPKVIFQVINGGIFYLTKAMMD</sequence>
<gene>
    <name evidence="1" type="ORF">OSO01_21390</name>
</gene>
<evidence type="ECO:0000313" key="2">
    <source>
        <dbReference type="Proteomes" id="UP000321558"/>
    </source>
</evidence>
<dbReference type="OrthoDB" id="2433584at2"/>
<evidence type="ECO:0000313" key="1">
    <source>
        <dbReference type="EMBL" id="GEN87400.1"/>
    </source>
</evidence>
<dbReference type="RefSeq" id="WP_147210380.1">
    <property type="nucleotide sequence ID" value="NZ_BJYM01000008.1"/>
</dbReference>
<name>A0A511ZIZ0_9BACI</name>
<dbReference type="STRING" id="582851.GCA_900162665_00579"/>
<dbReference type="Pfam" id="PF11079">
    <property type="entry name" value="YqhG"/>
    <property type="match status" value="1"/>
</dbReference>
<dbReference type="Proteomes" id="UP000321558">
    <property type="component" value="Unassembled WGS sequence"/>
</dbReference>